<dbReference type="OrthoDB" id="2748586at2759"/>
<dbReference type="AlphaFoldDB" id="A0A4Q9M504"/>
<accession>A0A4Q9M504</accession>
<protein>
    <recommendedName>
        <fullName evidence="1">DUF4100 domain-containing protein</fullName>
    </recommendedName>
</protein>
<feature type="non-terminal residue" evidence="2">
    <location>
        <position position="1"/>
    </location>
</feature>
<feature type="domain" description="DUF4100" evidence="1">
    <location>
        <begin position="7"/>
        <end position="53"/>
    </location>
</feature>
<dbReference type="Proteomes" id="UP000292957">
    <property type="component" value="Unassembled WGS sequence"/>
</dbReference>
<organism evidence="2">
    <name type="scientific">Dichomitus squalens</name>
    <dbReference type="NCBI Taxonomy" id="114155"/>
    <lineage>
        <taxon>Eukaryota</taxon>
        <taxon>Fungi</taxon>
        <taxon>Dikarya</taxon>
        <taxon>Basidiomycota</taxon>
        <taxon>Agaricomycotina</taxon>
        <taxon>Agaricomycetes</taxon>
        <taxon>Polyporales</taxon>
        <taxon>Polyporaceae</taxon>
        <taxon>Dichomitus</taxon>
    </lineage>
</organism>
<evidence type="ECO:0000313" key="2">
    <source>
        <dbReference type="EMBL" id="TBU21357.1"/>
    </source>
</evidence>
<dbReference type="Pfam" id="PF13352">
    <property type="entry name" value="DUF4100"/>
    <property type="match status" value="1"/>
</dbReference>
<evidence type="ECO:0000259" key="1">
    <source>
        <dbReference type="Pfam" id="PF13352"/>
    </source>
</evidence>
<gene>
    <name evidence="2" type="ORF">BD311DRAFT_634034</name>
</gene>
<dbReference type="InterPro" id="IPR025165">
    <property type="entry name" value="DUF4100"/>
</dbReference>
<dbReference type="InterPro" id="IPR021109">
    <property type="entry name" value="Peptidase_aspartic_dom_sf"/>
</dbReference>
<dbReference type="Gene3D" id="2.40.70.10">
    <property type="entry name" value="Acid Proteases"/>
    <property type="match status" value="1"/>
</dbReference>
<dbReference type="EMBL" id="ML143619">
    <property type="protein sequence ID" value="TBU21357.1"/>
    <property type="molecule type" value="Genomic_DNA"/>
</dbReference>
<sequence length="117" mass="12840">RKPPMQSEIVKQVEPSKILDKILKTPLTISVGEVLGTSREISQQLQEAIRAKRPNLGPSAKVDLISAAVVTTRSKRPLIRLTLQCDGNPIEAIVDTGSMMNIVSRAVWKSSIPRPMD</sequence>
<feature type="non-terminal residue" evidence="2">
    <location>
        <position position="117"/>
    </location>
</feature>
<proteinExistence type="predicted"/>
<name>A0A4Q9M504_9APHY</name>
<dbReference type="SUPFAM" id="SSF50630">
    <property type="entry name" value="Acid proteases"/>
    <property type="match status" value="1"/>
</dbReference>
<reference evidence="2" key="1">
    <citation type="submission" date="2019-01" db="EMBL/GenBank/DDBJ databases">
        <title>Draft genome sequences of three monokaryotic isolates of the white-rot basidiomycete fungus Dichomitus squalens.</title>
        <authorList>
            <consortium name="DOE Joint Genome Institute"/>
            <person name="Lopez S.C."/>
            <person name="Andreopoulos B."/>
            <person name="Pangilinan J."/>
            <person name="Lipzen A."/>
            <person name="Riley R."/>
            <person name="Ahrendt S."/>
            <person name="Ng V."/>
            <person name="Barry K."/>
            <person name="Daum C."/>
            <person name="Grigoriev I.V."/>
            <person name="Hilden K.S."/>
            <person name="Makela M.R."/>
            <person name="de Vries R.P."/>
        </authorList>
    </citation>
    <scope>NUCLEOTIDE SEQUENCE [LARGE SCALE GENOMIC DNA]</scope>
    <source>
        <strain evidence="2">OM18370.1</strain>
    </source>
</reference>